<evidence type="ECO:0000256" key="4">
    <source>
        <dbReference type="SAM" id="MobiDB-lite"/>
    </source>
</evidence>
<keyword evidence="6" id="KW-1185">Reference proteome</keyword>
<evidence type="ECO:0000313" key="5">
    <source>
        <dbReference type="EMBL" id="CAC5400540.1"/>
    </source>
</evidence>
<dbReference type="Pfam" id="PF15341">
    <property type="entry name" value="SLX9"/>
    <property type="match status" value="1"/>
</dbReference>
<comment type="subcellular location">
    <subcellularLocation>
        <location evidence="1">Nucleus</location>
        <location evidence="1">Nucleolus</location>
    </subcellularLocation>
</comment>
<evidence type="ECO:0000256" key="3">
    <source>
        <dbReference type="ARBA" id="ARBA00023242"/>
    </source>
</evidence>
<keyword evidence="3" id="KW-0539">Nucleus</keyword>
<dbReference type="InterPro" id="IPR028160">
    <property type="entry name" value="Slx9-like"/>
</dbReference>
<sequence>MERKIKKLHRNLLLPVGYIRDQEPVELQPTKQRPTPRPRASKQQKLPVVHATKEDSTDDTSSTISEDSEVGFVLTVDSESSLAEDSDANTENIDEVTSLSGDAQIEETEPTGSASEDAESISSEDTKIDDDVPQDTDELPLIELRRSGRERRSPAWFRSGQFDTRDISSQPIYKRDRNHTEHKMGKVKRQRKKLHTEAVKTTDSKVEIVDMMDTDIQVIPLINCRYDGYRHTVDMMDTDIQQPELRLDNPFANLDLDLGQLKQKLPDFDARSQVTNKSLKGLHIKKKDKKKLRHDIWIKKLNAVEAAKKEEKDRKKREKTAIVGDIGAMGDALPTIELLMKKSSQANRDQTEEKTRGIAKEKKRKKQMMEDISVFKQILDHPAYKENPTETITTHLQNKLKQEDAG</sequence>
<dbReference type="AlphaFoldDB" id="A0A6J8D061"/>
<dbReference type="PANTHER" id="PTHR31109:SF2">
    <property type="entry name" value="RIBOSOME BIOGENESIS PROTEIN SLX9 HOMOLOG"/>
    <property type="match status" value="1"/>
</dbReference>
<evidence type="ECO:0008006" key="7">
    <source>
        <dbReference type="Google" id="ProtNLM"/>
    </source>
</evidence>
<feature type="compositionally biased region" description="Basic and acidic residues" evidence="4">
    <location>
        <begin position="349"/>
        <end position="360"/>
    </location>
</feature>
<evidence type="ECO:0000256" key="1">
    <source>
        <dbReference type="ARBA" id="ARBA00004604"/>
    </source>
</evidence>
<feature type="compositionally biased region" description="Acidic residues" evidence="4">
    <location>
        <begin position="82"/>
        <end position="94"/>
    </location>
</feature>
<dbReference type="PANTHER" id="PTHR31109">
    <property type="entry name" value="PROTEIN FAM207A"/>
    <property type="match status" value="1"/>
</dbReference>
<dbReference type="EMBL" id="CACVKT020006208">
    <property type="protein sequence ID" value="CAC5400540.1"/>
    <property type="molecule type" value="Genomic_DNA"/>
</dbReference>
<evidence type="ECO:0000313" key="6">
    <source>
        <dbReference type="Proteomes" id="UP000507470"/>
    </source>
</evidence>
<dbReference type="Proteomes" id="UP000507470">
    <property type="component" value="Unassembled WGS sequence"/>
</dbReference>
<feature type="region of interest" description="Disordered" evidence="4">
    <location>
        <begin position="385"/>
        <end position="406"/>
    </location>
</feature>
<comment type="similarity">
    <text evidence="2">Belongs to the SLX9 family.</text>
</comment>
<dbReference type="EMBL" id="CACVKT020006208">
    <property type="protein sequence ID" value="CAC5400541.1"/>
    <property type="molecule type" value="Genomic_DNA"/>
</dbReference>
<evidence type="ECO:0000256" key="2">
    <source>
        <dbReference type="ARBA" id="ARBA00011022"/>
    </source>
</evidence>
<dbReference type="GO" id="GO:0030686">
    <property type="term" value="C:90S preribosome"/>
    <property type="evidence" value="ECO:0007669"/>
    <property type="project" value="InterPro"/>
</dbReference>
<name>A0A6J8D061_MYTCO</name>
<gene>
    <name evidence="5" type="ORF">MCOR_34712</name>
</gene>
<feature type="compositionally biased region" description="Acidic residues" evidence="4">
    <location>
        <begin position="131"/>
        <end position="140"/>
    </location>
</feature>
<accession>A0A6J8D061</accession>
<dbReference type="GO" id="GO:0000462">
    <property type="term" value="P:maturation of SSU-rRNA from tricistronic rRNA transcript (SSU-rRNA, 5.8S rRNA, LSU-rRNA)"/>
    <property type="evidence" value="ECO:0007669"/>
    <property type="project" value="InterPro"/>
</dbReference>
<protein>
    <recommendedName>
        <fullName evidence="7">Protein FAM207A</fullName>
    </recommendedName>
</protein>
<feature type="compositionally biased region" description="Polar residues" evidence="4">
    <location>
        <begin position="389"/>
        <end position="399"/>
    </location>
</feature>
<organism evidence="5 6">
    <name type="scientific">Mytilus coruscus</name>
    <name type="common">Sea mussel</name>
    <dbReference type="NCBI Taxonomy" id="42192"/>
    <lineage>
        <taxon>Eukaryota</taxon>
        <taxon>Metazoa</taxon>
        <taxon>Spiralia</taxon>
        <taxon>Lophotrochozoa</taxon>
        <taxon>Mollusca</taxon>
        <taxon>Bivalvia</taxon>
        <taxon>Autobranchia</taxon>
        <taxon>Pteriomorphia</taxon>
        <taxon>Mytilida</taxon>
        <taxon>Mytiloidea</taxon>
        <taxon>Mytilidae</taxon>
        <taxon>Mytilinae</taxon>
        <taxon>Mytilus</taxon>
    </lineage>
</organism>
<dbReference type="GO" id="GO:0005730">
    <property type="term" value="C:nucleolus"/>
    <property type="evidence" value="ECO:0007669"/>
    <property type="project" value="UniProtKB-SubCell"/>
</dbReference>
<dbReference type="OrthoDB" id="18703at2759"/>
<feature type="region of interest" description="Disordered" evidence="4">
    <location>
        <begin position="18"/>
        <end position="146"/>
    </location>
</feature>
<proteinExistence type="inferred from homology"/>
<feature type="region of interest" description="Disordered" evidence="4">
    <location>
        <begin position="343"/>
        <end position="367"/>
    </location>
</feature>
<reference evidence="5 6" key="1">
    <citation type="submission" date="2020-06" db="EMBL/GenBank/DDBJ databases">
        <authorList>
            <person name="Li R."/>
            <person name="Bekaert M."/>
        </authorList>
    </citation>
    <scope>NUCLEOTIDE SEQUENCE [LARGE SCALE GENOMIC DNA]</scope>
    <source>
        <strain evidence="5">Wild</strain>
        <strain evidence="6">wild</strain>
    </source>
</reference>
<dbReference type="GO" id="GO:0030688">
    <property type="term" value="C:preribosome, small subunit precursor"/>
    <property type="evidence" value="ECO:0007669"/>
    <property type="project" value="InterPro"/>
</dbReference>